<dbReference type="EMBL" id="MN740368">
    <property type="protein sequence ID" value="QHU03050.1"/>
    <property type="molecule type" value="Genomic_DNA"/>
</dbReference>
<evidence type="ECO:0000313" key="1">
    <source>
        <dbReference type="EMBL" id="QHU03050.1"/>
    </source>
</evidence>
<dbReference type="AlphaFoldDB" id="A0A6C0JDX6"/>
<organism evidence="1">
    <name type="scientific">viral metagenome</name>
    <dbReference type="NCBI Taxonomy" id="1070528"/>
    <lineage>
        <taxon>unclassified sequences</taxon>
        <taxon>metagenomes</taxon>
        <taxon>organismal metagenomes</taxon>
    </lineage>
</organism>
<accession>A0A6C0JDX6</accession>
<protein>
    <submittedName>
        <fullName evidence="1">Uncharacterized protein</fullName>
    </submittedName>
</protein>
<proteinExistence type="predicted"/>
<reference evidence="1" key="1">
    <citation type="journal article" date="2020" name="Nature">
        <title>Giant virus diversity and host interactions through global metagenomics.</title>
        <authorList>
            <person name="Schulz F."/>
            <person name="Roux S."/>
            <person name="Paez-Espino D."/>
            <person name="Jungbluth S."/>
            <person name="Walsh D.A."/>
            <person name="Denef V.J."/>
            <person name="McMahon K.D."/>
            <person name="Konstantinidis K.T."/>
            <person name="Eloe-Fadrosh E.A."/>
            <person name="Kyrpides N.C."/>
            <person name="Woyke T."/>
        </authorList>
    </citation>
    <scope>NUCLEOTIDE SEQUENCE</scope>
    <source>
        <strain evidence="1">GVMAG-M-3300025890-48</strain>
    </source>
</reference>
<name>A0A6C0JDX6_9ZZZZ</name>
<sequence length="144" mass="17128">MKHIIISLYHTTNYSRTMMMNRKMHLTFGIVMNDLKKNTRKIIATSRYSPLRVSFFGDEDYLEKPAPAITATYIKNEPFEKMEIKTKDQQDFEDEETWQLIIDRCTKQQNYTTSTTMLNYLDNPNDYLSELMYIPLEESNLSEN</sequence>